<dbReference type="Proteomes" id="UP001152320">
    <property type="component" value="Chromosome 6"/>
</dbReference>
<dbReference type="GO" id="GO:0045944">
    <property type="term" value="P:positive regulation of transcription by RNA polymerase II"/>
    <property type="evidence" value="ECO:0007669"/>
    <property type="project" value="UniProtKB-ARBA"/>
</dbReference>
<dbReference type="FunFam" id="1.10.10.10:FF:000041">
    <property type="entry name" value="Interferon regulatory factor 4"/>
    <property type="match status" value="1"/>
</dbReference>
<evidence type="ECO:0000256" key="4">
    <source>
        <dbReference type="ARBA" id="ARBA00023159"/>
    </source>
</evidence>
<dbReference type="OrthoDB" id="6538197at2759"/>
<keyword evidence="2" id="KW-0805">Transcription regulation</keyword>
<evidence type="ECO:0000313" key="10">
    <source>
        <dbReference type="Proteomes" id="UP001152320"/>
    </source>
</evidence>
<evidence type="ECO:0000256" key="7">
    <source>
        <dbReference type="SAM" id="MobiDB-lite"/>
    </source>
</evidence>
<dbReference type="InterPro" id="IPR036388">
    <property type="entry name" value="WH-like_DNA-bd_sf"/>
</dbReference>
<dbReference type="PANTHER" id="PTHR11949:SF53">
    <property type="entry name" value="IRF TRYPTOPHAN PENTAD REPEAT DOMAIN-CONTAINING PROTEIN"/>
    <property type="match status" value="1"/>
</dbReference>
<dbReference type="InterPro" id="IPR001346">
    <property type="entry name" value="Interferon_reg_fact_DNA-bd_dom"/>
</dbReference>
<keyword evidence="10" id="KW-1185">Reference proteome</keyword>
<protein>
    <submittedName>
        <fullName evidence="9">Interferon regulatory factor 8</fullName>
    </submittedName>
</protein>
<dbReference type="Gene3D" id="1.10.10.10">
    <property type="entry name" value="Winged helix-like DNA-binding domain superfamily/Winged helix DNA-binding domain"/>
    <property type="match status" value="1"/>
</dbReference>
<organism evidence="9 10">
    <name type="scientific">Holothuria leucospilota</name>
    <name type="common">Black long sea cucumber</name>
    <name type="synonym">Mertensiothuria leucospilota</name>
    <dbReference type="NCBI Taxonomy" id="206669"/>
    <lineage>
        <taxon>Eukaryota</taxon>
        <taxon>Metazoa</taxon>
        <taxon>Echinodermata</taxon>
        <taxon>Eleutherozoa</taxon>
        <taxon>Echinozoa</taxon>
        <taxon>Holothuroidea</taxon>
        <taxon>Aspidochirotacea</taxon>
        <taxon>Aspidochirotida</taxon>
        <taxon>Holothuriidae</taxon>
        <taxon>Holothuria</taxon>
    </lineage>
</organism>
<dbReference type="GO" id="GO:0000978">
    <property type="term" value="F:RNA polymerase II cis-regulatory region sequence-specific DNA binding"/>
    <property type="evidence" value="ECO:0007669"/>
    <property type="project" value="TreeGrafter"/>
</dbReference>
<name>A0A9Q1H9C0_HOLLE</name>
<reference evidence="9" key="1">
    <citation type="submission" date="2021-10" db="EMBL/GenBank/DDBJ databases">
        <title>Tropical sea cucumber genome reveals ecological adaptation and Cuvierian tubules defense mechanism.</title>
        <authorList>
            <person name="Chen T."/>
        </authorList>
    </citation>
    <scope>NUCLEOTIDE SEQUENCE</scope>
    <source>
        <strain evidence="9">Nanhai2018</strain>
        <tissue evidence="9">Muscle</tissue>
    </source>
</reference>
<evidence type="ECO:0000256" key="2">
    <source>
        <dbReference type="ARBA" id="ARBA00023015"/>
    </source>
</evidence>
<feature type="region of interest" description="Disordered" evidence="7">
    <location>
        <begin position="113"/>
        <end position="132"/>
    </location>
</feature>
<dbReference type="InterPro" id="IPR036390">
    <property type="entry name" value="WH_DNA-bd_sf"/>
</dbReference>
<dbReference type="GO" id="GO:0005634">
    <property type="term" value="C:nucleus"/>
    <property type="evidence" value="ECO:0007669"/>
    <property type="project" value="UniProtKB-SubCell"/>
</dbReference>
<dbReference type="CDD" id="cd00103">
    <property type="entry name" value="IRF"/>
    <property type="match status" value="1"/>
</dbReference>
<keyword evidence="5" id="KW-0804">Transcription</keyword>
<accession>A0A9Q1H9C0</accession>
<dbReference type="Pfam" id="PF00605">
    <property type="entry name" value="IRF"/>
    <property type="match status" value="1"/>
</dbReference>
<feature type="compositionally biased region" description="Basic and acidic residues" evidence="7">
    <location>
        <begin position="20"/>
        <end position="30"/>
    </location>
</feature>
<dbReference type="EMBL" id="JAIZAY010000006">
    <property type="protein sequence ID" value="KAJ8040662.1"/>
    <property type="molecule type" value="Genomic_DNA"/>
</dbReference>
<dbReference type="GO" id="GO:0002376">
    <property type="term" value="P:immune system process"/>
    <property type="evidence" value="ECO:0007669"/>
    <property type="project" value="TreeGrafter"/>
</dbReference>
<evidence type="ECO:0000313" key="9">
    <source>
        <dbReference type="EMBL" id="KAJ8040662.1"/>
    </source>
</evidence>
<comment type="subcellular location">
    <subcellularLocation>
        <location evidence="1">Nucleus</location>
    </subcellularLocation>
</comment>
<dbReference type="SMART" id="SM00348">
    <property type="entry name" value="IRF"/>
    <property type="match status" value="1"/>
</dbReference>
<dbReference type="PANTHER" id="PTHR11949">
    <property type="entry name" value="INTERFERON REGULATORY FACTOR"/>
    <property type="match status" value="1"/>
</dbReference>
<evidence type="ECO:0000259" key="8">
    <source>
        <dbReference type="PROSITE" id="PS51507"/>
    </source>
</evidence>
<evidence type="ECO:0000256" key="6">
    <source>
        <dbReference type="ARBA" id="ARBA00023242"/>
    </source>
</evidence>
<dbReference type="GO" id="GO:0000981">
    <property type="term" value="F:DNA-binding transcription factor activity, RNA polymerase II-specific"/>
    <property type="evidence" value="ECO:0007669"/>
    <property type="project" value="TreeGrafter"/>
</dbReference>
<proteinExistence type="predicted"/>
<gene>
    <name evidence="9" type="ORF">HOLleu_15022</name>
</gene>
<evidence type="ECO:0000256" key="5">
    <source>
        <dbReference type="ARBA" id="ARBA00023163"/>
    </source>
</evidence>
<comment type="caution">
    <text evidence="9">The sequence shown here is derived from an EMBL/GenBank/DDBJ whole genome shotgun (WGS) entry which is preliminary data.</text>
</comment>
<evidence type="ECO:0000256" key="1">
    <source>
        <dbReference type="ARBA" id="ARBA00004123"/>
    </source>
</evidence>
<dbReference type="PRINTS" id="PR00267">
    <property type="entry name" value="INTFRNREGFCT"/>
</dbReference>
<sequence>MKSPEPARLDTLAATVAPNEHNRMADEPSTLHKSRKRLRPWLINEINSGKIKGLGWIDQERTMCKIPWKHAGQKDYDPEENFEIFKRWSENTGKYKKGVDPEEPAVWKTRLRTASNTDPGIQKLTGDTMLNSPEPYRIYRRLHSKS</sequence>
<keyword evidence="4" id="KW-0010">Activator</keyword>
<keyword evidence="6" id="KW-0539">Nucleus</keyword>
<evidence type="ECO:0000256" key="3">
    <source>
        <dbReference type="ARBA" id="ARBA00023125"/>
    </source>
</evidence>
<feature type="domain" description="IRF tryptophan pentad repeat" evidence="8">
    <location>
        <begin position="35"/>
        <end position="143"/>
    </location>
</feature>
<feature type="region of interest" description="Disordered" evidence="7">
    <location>
        <begin position="1"/>
        <end position="34"/>
    </location>
</feature>
<dbReference type="AlphaFoldDB" id="A0A9Q1H9C0"/>
<dbReference type="PROSITE" id="PS51507">
    <property type="entry name" value="IRF_2"/>
    <property type="match status" value="1"/>
</dbReference>
<keyword evidence="3" id="KW-0238">DNA-binding</keyword>
<dbReference type="SUPFAM" id="SSF46785">
    <property type="entry name" value="Winged helix' DNA-binding domain"/>
    <property type="match status" value="1"/>
</dbReference>